<accession>A0A127V9T4</accession>
<proteinExistence type="predicted"/>
<dbReference type="OrthoDB" id="996923at2"/>
<organism evidence="2 3">
    <name type="scientific">Pedobacter cryoconitis</name>
    <dbReference type="NCBI Taxonomy" id="188932"/>
    <lineage>
        <taxon>Bacteria</taxon>
        <taxon>Pseudomonadati</taxon>
        <taxon>Bacteroidota</taxon>
        <taxon>Sphingobacteriia</taxon>
        <taxon>Sphingobacteriales</taxon>
        <taxon>Sphingobacteriaceae</taxon>
        <taxon>Pedobacter</taxon>
    </lineage>
</organism>
<dbReference type="PATRIC" id="fig|188932.3.peg.1222"/>
<gene>
    <name evidence="2" type="ORF">AY601_1181</name>
</gene>
<sequence length="173" mass="19471" precursor="true">MKRTIIYLTAFALSSLVFTACKKDDDNSKKGLQEYENYYYAGFLPWNNTGTESVLRTQTKLVKFPVQFHSAYVRDYDAIAQYTFVTKGIANPAVAGQDFTVVDKNGNAITAVNAIYSLNFPQAKALVDTIYIKVLNSAVAGTRKIELDLIKNTNEKYTVGTFTQSYIRFLEIK</sequence>
<name>A0A127V9T4_9SPHI</name>
<dbReference type="KEGG" id="pcm:AY601_1181"/>
<feature type="chain" id="PRO_5007280270" description="DUF4843 domain-containing protein" evidence="1">
    <location>
        <begin position="20"/>
        <end position="173"/>
    </location>
</feature>
<reference evidence="2 3" key="1">
    <citation type="submission" date="2016-03" db="EMBL/GenBank/DDBJ databases">
        <title>Complete genome sequence of Pedobacter cryoconitis PAMC 27485.</title>
        <authorList>
            <person name="Lee J."/>
            <person name="Kim O.-S."/>
        </authorList>
    </citation>
    <scope>NUCLEOTIDE SEQUENCE [LARGE SCALE GENOMIC DNA]</scope>
    <source>
        <strain evidence="2 3">PAMC 27485</strain>
    </source>
</reference>
<dbReference type="RefSeq" id="WP_157287731.1">
    <property type="nucleotide sequence ID" value="NZ_CP014504.1"/>
</dbReference>
<keyword evidence="1" id="KW-0732">Signal</keyword>
<dbReference type="PROSITE" id="PS51257">
    <property type="entry name" value="PROKAR_LIPOPROTEIN"/>
    <property type="match status" value="1"/>
</dbReference>
<feature type="signal peptide" evidence="1">
    <location>
        <begin position="1"/>
        <end position="19"/>
    </location>
</feature>
<keyword evidence="3" id="KW-1185">Reference proteome</keyword>
<dbReference type="AlphaFoldDB" id="A0A127V9T4"/>
<evidence type="ECO:0000313" key="3">
    <source>
        <dbReference type="Proteomes" id="UP000071561"/>
    </source>
</evidence>
<dbReference type="Proteomes" id="UP000071561">
    <property type="component" value="Chromosome"/>
</dbReference>
<protein>
    <recommendedName>
        <fullName evidence="4">DUF4843 domain-containing protein</fullName>
    </recommendedName>
</protein>
<evidence type="ECO:0008006" key="4">
    <source>
        <dbReference type="Google" id="ProtNLM"/>
    </source>
</evidence>
<evidence type="ECO:0000256" key="1">
    <source>
        <dbReference type="SAM" id="SignalP"/>
    </source>
</evidence>
<evidence type="ECO:0000313" key="2">
    <source>
        <dbReference type="EMBL" id="AMP98106.1"/>
    </source>
</evidence>
<dbReference type="EMBL" id="CP014504">
    <property type="protein sequence ID" value="AMP98106.1"/>
    <property type="molecule type" value="Genomic_DNA"/>
</dbReference>